<evidence type="ECO:0000313" key="8">
    <source>
        <dbReference type="EMBL" id="BDV32607.1"/>
    </source>
</evidence>
<dbReference type="InterPro" id="IPR051401">
    <property type="entry name" value="GtrA_CellWall_Glycosyl"/>
</dbReference>
<comment type="similarity">
    <text evidence="2">Belongs to the GtrA family.</text>
</comment>
<evidence type="ECO:0000256" key="1">
    <source>
        <dbReference type="ARBA" id="ARBA00004141"/>
    </source>
</evidence>
<protein>
    <recommendedName>
        <fullName evidence="7">GtrA/DPMS transmembrane domain-containing protein</fullName>
    </recommendedName>
</protein>
<organism evidence="8 9">
    <name type="scientific">Methylocystis iwaonis</name>
    <dbReference type="NCBI Taxonomy" id="2885079"/>
    <lineage>
        <taxon>Bacteria</taxon>
        <taxon>Pseudomonadati</taxon>
        <taxon>Pseudomonadota</taxon>
        <taxon>Alphaproteobacteria</taxon>
        <taxon>Hyphomicrobiales</taxon>
        <taxon>Methylocystaceae</taxon>
        <taxon>Methylocystis</taxon>
    </lineage>
</organism>
<feature type="transmembrane region" description="Helical" evidence="6">
    <location>
        <begin position="94"/>
        <end position="115"/>
    </location>
</feature>
<keyword evidence="3 6" id="KW-0812">Transmembrane</keyword>
<dbReference type="Proteomes" id="UP001317629">
    <property type="component" value="Chromosome"/>
</dbReference>
<reference evidence="8 9" key="1">
    <citation type="journal article" date="2023" name="Int. J. Syst. Evol. Microbiol.">
        <title>Methylocystis iwaonis sp. nov., a type II methane-oxidizing bacterium from surface soil of a rice paddy field in Japan, and emended description of the genus Methylocystis (ex Whittenbury et al. 1970) Bowman et al. 1993.</title>
        <authorList>
            <person name="Kaise H."/>
            <person name="Sawadogo J.B."/>
            <person name="Alam M.S."/>
            <person name="Ueno C."/>
            <person name="Dianou D."/>
            <person name="Shinjo R."/>
            <person name="Asakawa S."/>
        </authorList>
    </citation>
    <scope>NUCLEOTIDE SEQUENCE [LARGE SCALE GENOMIC DNA]</scope>
    <source>
        <strain evidence="8 9">SS37A-Re</strain>
    </source>
</reference>
<name>A0ABN6VBI7_9HYPH</name>
<evidence type="ECO:0000256" key="4">
    <source>
        <dbReference type="ARBA" id="ARBA00022989"/>
    </source>
</evidence>
<sequence>MTMSLLTDAHGALAVRLAPGRLARFIRDMIRYAAASVFALALDYAVLMSLTKGFGVGYLQAAAAGFLSGLGLIYLLSIRYVFEGRRARAPRVEILGFLVTGVIGLLLTEALMRLFVGEFGFALSIAKAATAGFVFMFNFVSRRGLLFKHDA</sequence>
<gene>
    <name evidence="8" type="ORF">SS37A_01360</name>
</gene>
<evidence type="ECO:0000256" key="2">
    <source>
        <dbReference type="ARBA" id="ARBA00009399"/>
    </source>
</evidence>
<evidence type="ECO:0000256" key="3">
    <source>
        <dbReference type="ARBA" id="ARBA00022692"/>
    </source>
</evidence>
<proteinExistence type="inferred from homology"/>
<dbReference type="PANTHER" id="PTHR38459:SF1">
    <property type="entry name" value="PROPHAGE BACTOPRENOL-LINKED GLUCOSE TRANSLOCASE HOMOLOG"/>
    <property type="match status" value="1"/>
</dbReference>
<accession>A0ABN6VBI7</accession>
<evidence type="ECO:0000259" key="7">
    <source>
        <dbReference type="Pfam" id="PF04138"/>
    </source>
</evidence>
<keyword evidence="5 6" id="KW-0472">Membrane</keyword>
<comment type="subcellular location">
    <subcellularLocation>
        <location evidence="1">Membrane</location>
        <topology evidence="1">Multi-pass membrane protein</topology>
    </subcellularLocation>
</comment>
<feature type="transmembrane region" description="Helical" evidence="6">
    <location>
        <begin position="29"/>
        <end position="47"/>
    </location>
</feature>
<feature type="transmembrane region" description="Helical" evidence="6">
    <location>
        <begin position="121"/>
        <end position="140"/>
    </location>
</feature>
<dbReference type="EMBL" id="AP027142">
    <property type="protein sequence ID" value="BDV32607.1"/>
    <property type="molecule type" value="Genomic_DNA"/>
</dbReference>
<evidence type="ECO:0000256" key="6">
    <source>
        <dbReference type="SAM" id="Phobius"/>
    </source>
</evidence>
<dbReference type="PANTHER" id="PTHR38459">
    <property type="entry name" value="PROPHAGE BACTOPRENOL-LINKED GLUCOSE TRANSLOCASE HOMOLOG"/>
    <property type="match status" value="1"/>
</dbReference>
<feature type="transmembrane region" description="Helical" evidence="6">
    <location>
        <begin position="59"/>
        <end position="82"/>
    </location>
</feature>
<evidence type="ECO:0000256" key="5">
    <source>
        <dbReference type="ARBA" id="ARBA00023136"/>
    </source>
</evidence>
<keyword evidence="4 6" id="KW-1133">Transmembrane helix</keyword>
<keyword evidence="9" id="KW-1185">Reference proteome</keyword>
<dbReference type="Pfam" id="PF04138">
    <property type="entry name" value="GtrA_DPMS_TM"/>
    <property type="match status" value="1"/>
</dbReference>
<feature type="domain" description="GtrA/DPMS transmembrane" evidence="7">
    <location>
        <begin position="31"/>
        <end position="146"/>
    </location>
</feature>
<dbReference type="InterPro" id="IPR007267">
    <property type="entry name" value="GtrA_DPMS_TM"/>
</dbReference>
<evidence type="ECO:0000313" key="9">
    <source>
        <dbReference type="Proteomes" id="UP001317629"/>
    </source>
</evidence>